<evidence type="ECO:0000313" key="3">
    <source>
        <dbReference type="Proteomes" id="UP000887563"/>
    </source>
</evidence>
<feature type="region of interest" description="Disordered" evidence="1">
    <location>
        <begin position="274"/>
        <end position="302"/>
    </location>
</feature>
<feature type="transmembrane region" description="Helical" evidence="2">
    <location>
        <begin position="74"/>
        <end position="100"/>
    </location>
</feature>
<keyword evidence="2" id="KW-0472">Membrane</keyword>
<dbReference type="SUPFAM" id="SSF81321">
    <property type="entry name" value="Family A G protein-coupled receptor-like"/>
    <property type="match status" value="1"/>
</dbReference>
<feature type="transmembrane region" description="Helical" evidence="2">
    <location>
        <begin position="375"/>
        <end position="397"/>
    </location>
</feature>
<keyword evidence="2" id="KW-1133">Transmembrane helix</keyword>
<name>A0A914MLK8_MELIC</name>
<dbReference type="AlphaFoldDB" id="A0A914MLK8"/>
<proteinExistence type="predicted"/>
<sequence length="456" mass="50692">MVYSIFQMNPPIPINTSGVEQLKLKSLDSANQKQQITDDIIAGGTLIIISFLGMALHAVEMLTMFKTLKKVIGFRFFLVLSAFDLCLLLIFGIFPGWIILSKQPGFLTEWSHYLHAWADACWFSMCYMNVVIAVTRFACVVFPLQFRRLSRQSTCWLICGGAVGVATLQSWIMNSAPWFVVLWYQADVYGMTCDWVAYAESGTRTVYLSINLGFVAAYLLIYISTAATIFCKRNLRFQFMAAVFGKSSTSGNERINISQRVREVVIVNGIEQKEEEQLENSTPQNSPNSSPKLNNNNKGPIPIEKTTTIFRTISIVRKNNNEGVAISTTKSFGKINFSSQSLEIKLVLPCCINSLIFVVAQLIVIRGGIGSDKWAGFSVMLIFCIQSIAPPILRFAFSKLLREQALLALGLKSFLLKRGRFRLWTVVASFVSKGGVGVGGHLAAPQNAAAKRNDLH</sequence>
<reference evidence="4" key="1">
    <citation type="submission" date="2022-11" db="UniProtKB">
        <authorList>
            <consortium name="WormBaseParasite"/>
        </authorList>
    </citation>
    <scope>IDENTIFICATION</scope>
</reference>
<dbReference type="CDD" id="cd00637">
    <property type="entry name" value="7tm_classA_rhodopsin-like"/>
    <property type="match status" value="1"/>
</dbReference>
<keyword evidence="2" id="KW-0812">Transmembrane</keyword>
<feature type="transmembrane region" description="Helical" evidence="2">
    <location>
        <begin position="206"/>
        <end position="230"/>
    </location>
</feature>
<dbReference type="Gene3D" id="1.20.1070.10">
    <property type="entry name" value="Rhodopsin 7-helix transmembrane proteins"/>
    <property type="match status" value="1"/>
</dbReference>
<dbReference type="WBParaSite" id="Minc3s02144g28536">
    <property type="protein sequence ID" value="Minc3s02144g28536"/>
    <property type="gene ID" value="Minc3s02144g28536"/>
</dbReference>
<feature type="transmembrane region" description="Helical" evidence="2">
    <location>
        <begin position="120"/>
        <end position="144"/>
    </location>
</feature>
<feature type="transmembrane region" description="Helical" evidence="2">
    <location>
        <begin position="346"/>
        <end position="369"/>
    </location>
</feature>
<evidence type="ECO:0000256" key="1">
    <source>
        <dbReference type="SAM" id="MobiDB-lite"/>
    </source>
</evidence>
<keyword evidence="3" id="KW-1185">Reference proteome</keyword>
<dbReference type="Proteomes" id="UP000887563">
    <property type="component" value="Unplaced"/>
</dbReference>
<accession>A0A914MLK8</accession>
<feature type="transmembrane region" description="Helical" evidence="2">
    <location>
        <begin position="40"/>
        <end position="62"/>
    </location>
</feature>
<organism evidence="3 4">
    <name type="scientific">Meloidogyne incognita</name>
    <name type="common">Southern root-knot nematode worm</name>
    <name type="synonym">Oxyuris incognita</name>
    <dbReference type="NCBI Taxonomy" id="6306"/>
    <lineage>
        <taxon>Eukaryota</taxon>
        <taxon>Metazoa</taxon>
        <taxon>Ecdysozoa</taxon>
        <taxon>Nematoda</taxon>
        <taxon>Chromadorea</taxon>
        <taxon>Rhabditida</taxon>
        <taxon>Tylenchina</taxon>
        <taxon>Tylenchomorpha</taxon>
        <taxon>Tylenchoidea</taxon>
        <taxon>Meloidogynidae</taxon>
        <taxon>Meloidogyninae</taxon>
        <taxon>Meloidogyne</taxon>
        <taxon>Meloidogyne incognita group</taxon>
    </lineage>
</organism>
<protein>
    <submittedName>
        <fullName evidence="4">Uncharacterized protein</fullName>
    </submittedName>
</protein>
<feature type="transmembrane region" description="Helical" evidence="2">
    <location>
        <begin position="156"/>
        <end position="186"/>
    </location>
</feature>
<feature type="compositionally biased region" description="Low complexity" evidence="1">
    <location>
        <begin position="280"/>
        <end position="298"/>
    </location>
</feature>
<evidence type="ECO:0000313" key="4">
    <source>
        <dbReference type="WBParaSite" id="Minc3s02144g28536"/>
    </source>
</evidence>
<evidence type="ECO:0000256" key="2">
    <source>
        <dbReference type="SAM" id="Phobius"/>
    </source>
</evidence>